<keyword evidence="2" id="KW-0862">Zinc</keyword>
<dbReference type="InterPro" id="IPR050952">
    <property type="entry name" value="TRIM-NHL_E3_ligases"/>
</dbReference>
<dbReference type="RefSeq" id="XP_022309132.1">
    <property type="nucleotide sequence ID" value="XM_022453424.1"/>
</dbReference>
<feature type="domain" description="B box-type" evidence="5">
    <location>
        <begin position="65"/>
        <end position="102"/>
    </location>
</feature>
<sequence length="850" mass="94926">MDPQYSAQDIVRCDLCETPVPPMCCDLCHINLCIACVGVHLSDDSREHKVVPFHKRGSTINYPKCQKHPPKICELHCKHCNIPICVSCVSSGDHEHHKKVDILTNLTSKKELIKKDLEELKKLIRPKFQQAASEIPAQKAGVKQHSLKLTAALNKQGEALHREINSLIQRKQSEIEEMDEQHLAAITTQEDVINKALHEIKQVILDLQNLLDSDDVCLVSEYTSRNEEFRSLPAQFQVTLPTFSPQEINREQLYQQLGSLSPFLITYPPTDEAARTTEEHGGLKKTPGAVSSPPARPLSDKPLRDKTLSDKTLSDKPQSLTDIPTGYRELYNVSCLSDEEIWTRGHNEIMKLYNLKGEVLRSVQTKSGYTPADIAVTRSGGLVYTDYSDRSINLVSGTQIQTLITLRGWTPRYLCSTASGDLLVIMESDDNKQTKVVRYSGSTEKQTIQYDDQGNPLYSSGGYINKYLSENRNSDICVADFAARAVVVVSAAGKLRFRYTGSPSTPRGSFYPRGITTDSQANILTSDRDNNRIHIIDQDGLFLRFLHNCGLQLPWGLCVDSQDNLFVAEHYTGKGGRNSASDKTLSDKPQSLTDIPTGYKYLYNVSCLSDEEIWTRGNNKIMKLYNLKGELLKSIQTKSGNKPQDIAVTRSGGLVYTDYSDRSINLVSGTQIQTLITLRGWRPLGLCSTSSGDLLVIMTSDDEKQTKVVRYSGSTEKQTIQQDDQGKPLYSSGGYLSENRNSDICVADYAAGAVVVVSAAGKLRFRYTGPPSTPRESFYPSGITTDSQANILTSDCRNHRIHIIDQDGLFLRFLHNCGLQCPWGLCVDSRDNLFVAERYTGKVKKLQYYK</sequence>
<feature type="repeat" description="NHL" evidence="3">
    <location>
        <begin position="764"/>
        <end position="807"/>
    </location>
</feature>
<evidence type="ECO:0000259" key="5">
    <source>
        <dbReference type="PROSITE" id="PS50119"/>
    </source>
</evidence>
<dbReference type="KEGG" id="cvn:111114897"/>
<organism evidence="6 7">
    <name type="scientific">Crassostrea virginica</name>
    <name type="common">Eastern oyster</name>
    <dbReference type="NCBI Taxonomy" id="6565"/>
    <lineage>
        <taxon>Eukaryota</taxon>
        <taxon>Metazoa</taxon>
        <taxon>Spiralia</taxon>
        <taxon>Lophotrochozoa</taxon>
        <taxon>Mollusca</taxon>
        <taxon>Bivalvia</taxon>
        <taxon>Autobranchia</taxon>
        <taxon>Pteriomorphia</taxon>
        <taxon>Ostreida</taxon>
        <taxon>Ostreoidea</taxon>
        <taxon>Ostreidae</taxon>
        <taxon>Crassostrea</taxon>
    </lineage>
</organism>
<feature type="compositionally biased region" description="Basic and acidic residues" evidence="4">
    <location>
        <begin position="298"/>
        <end position="314"/>
    </location>
</feature>
<dbReference type="CDD" id="cd19756">
    <property type="entry name" value="Bbox2"/>
    <property type="match status" value="1"/>
</dbReference>
<dbReference type="Pfam" id="PF01436">
    <property type="entry name" value="NHL"/>
    <property type="match status" value="1"/>
</dbReference>
<dbReference type="PROSITE" id="PS50119">
    <property type="entry name" value="ZF_BBOX"/>
    <property type="match status" value="2"/>
</dbReference>
<reference evidence="7" key="1">
    <citation type="submission" date="2025-08" db="UniProtKB">
        <authorList>
            <consortium name="RefSeq"/>
        </authorList>
    </citation>
    <scope>IDENTIFICATION</scope>
    <source>
        <tissue evidence="7">Whole sample</tissue>
    </source>
</reference>
<dbReference type="Proteomes" id="UP000694844">
    <property type="component" value="Chromosome 9"/>
</dbReference>
<dbReference type="CDD" id="cd05819">
    <property type="entry name" value="NHL"/>
    <property type="match status" value="1"/>
</dbReference>
<keyword evidence="2" id="KW-0863">Zinc-finger</keyword>
<gene>
    <name evidence="7" type="primary">LOC111114897</name>
</gene>
<feature type="repeat" description="NHL" evidence="3">
    <location>
        <begin position="511"/>
        <end position="539"/>
    </location>
</feature>
<name>A0A8B8C0G1_CRAVI</name>
<feature type="compositionally biased region" description="Basic and acidic residues" evidence="4">
    <location>
        <begin position="273"/>
        <end position="282"/>
    </location>
</feature>
<feature type="repeat" description="NHL" evidence="3">
    <location>
        <begin position="819"/>
        <end position="849"/>
    </location>
</feature>
<evidence type="ECO:0000256" key="4">
    <source>
        <dbReference type="SAM" id="MobiDB-lite"/>
    </source>
</evidence>
<dbReference type="SUPFAM" id="SSF101898">
    <property type="entry name" value="NHL repeat"/>
    <property type="match status" value="2"/>
</dbReference>
<dbReference type="InterPro" id="IPR001258">
    <property type="entry name" value="NHL_repeat"/>
</dbReference>
<feature type="region of interest" description="Disordered" evidence="4">
    <location>
        <begin position="273"/>
        <end position="319"/>
    </location>
</feature>
<dbReference type="GO" id="GO:0000209">
    <property type="term" value="P:protein polyubiquitination"/>
    <property type="evidence" value="ECO:0007669"/>
    <property type="project" value="TreeGrafter"/>
</dbReference>
<dbReference type="GeneID" id="111114897"/>
<dbReference type="SUPFAM" id="SSF57845">
    <property type="entry name" value="B-box zinc-binding domain"/>
    <property type="match status" value="1"/>
</dbReference>
<evidence type="ECO:0000313" key="6">
    <source>
        <dbReference type="Proteomes" id="UP000694844"/>
    </source>
</evidence>
<evidence type="ECO:0000256" key="2">
    <source>
        <dbReference type="PROSITE-ProRule" id="PRU00024"/>
    </source>
</evidence>
<dbReference type="Gene3D" id="3.30.160.60">
    <property type="entry name" value="Classic Zinc Finger"/>
    <property type="match status" value="1"/>
</dbReference>
<feature type="domain" description="B box-type" evidence="5">
    <location>
        <begin position="8"/>
        <end position="53"/>
    </location>
</feature>
<dbReference type="OrthoDB" id="10006525at2759"/>
<protein>
    <submittedName>
        <fullName evidence="7">Uncharacterized protein LOC111114897</fullName>
    </submittedName>
</protein>
<keyword evidence="2" id="KW-0479">Metal-binding</keyword>
<dbReference type="PANTHER" id="PTHR24104">
    <property type="entry name" value="E3 UBIQUITIN-PROTEIN LIGASE NHLRC1-RELATED"/>
    <property type="match status" value="1"/>
</dbReference>
<dbReference type="PROSITE" id="PS51125">
    <property type="entry name" value="NHL"/>
    <property type="match status" value="3"/>
</dbReference>
<evidence type="ECO:0000256" key="1">
    <source>
        <dbReference type="ARBA" id="ARBA00022737"/>
    </source>
</evidence>
<dbReference type="PANTHER" id="PTHR24104:SF54">
    <property type="entry name" value="E3 UBIQUITIN-PROTEIN LIGASE TRIM32-LIKE"/>
    <property type="match status" value="1"/>
</dbReference>
<dbReference type="AlphaFoldDB" id="A0A8B8C0G1"/>
<accession>A0A8B8C0G1</accession>
<dbReference type="GO" id="GO:0061630">
    <property type="term" value="F:ubiquitin protein ligase activity"/>
    <property type="evidence" value="ECO:0007669"/>
    <property type="project" value="TreeGrafter"/>
</dbReference>
<keyword evidence="1" id="KW-0677">Repeat</keyword>
<dbReference type="GO" id="GO:0008270">
    <property type="term" value="F:zinc ion binding"/>
    <property type="evidence" value="ECO:0007669"/>
    <property type="project" value="UniProtKB-KW"/>
</dbReference>
<dbReference type="InterPro" id="IPR011042">
    <property type="entry name" value="6-blade_b-propeller_TolB-like"/>
</dbReference>
<proteinExistence type="predicted"/>
<dbReference type="Gene3D" id="2.120.10.30">
    <property type="entry name" value="TolB, C-terminal domain"/>
    <property type="match status" value="2"/>
</dbReference>
<keyword evidence="6" id="KW-1185">Reference proteome</keyword>
<evidence type="ECO:0000256" key="3">
    <source>
        <dbReference type="PROSITE-ProRule" id="PRU00504"/>
    </source>
</evidence>
<dbReference type="InterPro" id="IPR000315">
    <property type="entry name" value="Znf_B-box"/>
</dbReference>
<dbReference type="GO" id="GO:0043161">
    <property type="term" value="P:proteasome-mediated ubiquitin-dependent protein catabolic process"/>
    <property type="evidence" value="ECO:0007669"/>
    <property type="project" value="TreeGrafter"/>
</dbReference>
<evidence type="ECO:0000313" key="7">
    <source>
        <dbReference type="RefSeq" id="XP_022309132.1"/>
    </source>
</evidence>